<evidence type="ECO:0000256" key="2">
    <source>
        <dbReference type="ARBA" id="ARBA00022801"/>
    </source>
</evidence>
<comment type="catalytic activity">
    <reaction evidence="1 9">
        <text>Endohydrolysis of (1-&gt;4)-beta-D-glucosidic linkages in cellulose, lichenin and cereal beta-D-glucans.</text>
        <dbReference type="EC" id="3.2.1.4"/>
    </reaction>
</comment>
<accession>A0A455T7K5</accession>
<feature type="active site" evidence="7">
    <location>
        <position position="424"/>
    </location>
</feature>
<comment type="similarity">
    <text evidence="7 9">Belongs to the glycosyl hydrolase 9 (cellulase E) family.</text>
</comment>
<evidence type="ECO:0000256" key="7">
    <source>
        <dbReference type="PROSITE-ProRule" id="PRU10059"/>
    </source>
</evidence>
<dbReference type="SUPFAM" id="SSF49384">
    <property type="entry name" value="Carbohydrate-binding domain"/>
    <property type="match status" value="2"/>
</dbReference>
<feature type="compositionally biased region" description="Pro residues" evidence="10">
    <location>
        <begin position="687"/>
        <end position="721"/>
    </location>
</feature>
<dbReference type="GO" id="GO:0030245">
    <property type="term" value="P:cellulose catabolic process"/>
    <property type="evidence" value="ECO:0007669"/>
    <property type="project" value="UniProtKB-KW"/>
</dbReference>
<evidence type="ECO:0000256" key="10">
    <source>
        <dbReference type="SAM" id="MobiDB-lite"/>
    </source>
</evidence>
<dbReference type="InterPro" id="IPR001919">
    <property type="entry name" value="CBD2"/>
</dbReference>
<dbReference type="SUPFAM" id="SSF48208">
    <property type="entry name" value="Six-hairpin glycosidases"/>
    <property type="match status" value="1"/>
</dbReference>
<dbReference type="FunFam" id="1.50.10.10:FF:000020">
    <property type="entry name" value="Endoglucanase"/>
    <property type="match status" value="1"/>
</dbReference>
<evidence type="ECO:0000313" key="13">
    <source>
        <dbReference type="EMBL" id="BBH95424.1"/>
    </source>
</evidence>
<dbReference type="InterPro" id="IPR012291">
    <property type="entry name" value="CBM2_carb-bd_dom_sf"/>
</dbReference>
<dbReference type="PROSITE" id="PS51172">
    <property type="entry name" value="CBM3"/>
    <property type="match status" value="1"/>
</dbReference>
<dbReference type="Gene3D" id="2.60.40.710">
    <property type="entry name" value="Endoglucanase-like"/>
    <property type="match status" value="1"/>
</dbReference>
<evidence type="ECO:0000256" key="6">
    <source>
        <dbReference type="ARBA" id="ARBA00023326"/>
    </source>
</evidence>
<feature type="compositionally biased region" description="Polar residues" evidence="10">
    <location>
        <begin position="650"/>
        <end position="659"/>
    </location>
</feature>
<dbReference type="InterPro" id="IPR036966">
    <property type="entry name" value="CBM3_sf"/>
</dbReference>
<dbReference type="Pfam" id="PF00759">
    <property type="entry name" value="Glyco_hydro_9"/>
    <property type="match status" value="1"/>
</dbReference>
<evidence type="ECO:0000256" key="3">
    <source>
        <dbReference type="ARBA" id="ARBA00023001"/>
    </source>
</evidence>
<dbReference type="EMBL" id="AP019377">
    <property type="protein sequence ID" value="BBH95424.1"/>
    <property type="molecule type" value="Genomic_DNA"/>
</dbReference>
<dbReference type="PROSITE" id="PS51173">
    <property type="entry name" value="CBM2"/>
    <property type="match status" value="1"/>
</dbReference>
<dbReference type="PROSITE" id="PS00698">
    <property type="entry name" value="GH9_3"/>
    <property type="match status" value="1"/>
</dbReference>
<feature type="active site" evidence="8">
    <location>
        <position position="472"/>
    </location>
</feature>
<dbReference type="InterPro" id="IPR001956">
    <property type="entry name" value="CBM3"/>
</dbReference>
<dbReference type="AlphaFoldDB" id="A0A455T7K5"/>
<name>A0A455T7K5_9CHLR</name>
<keyword evidence="5 7" id="KW-0326">Glycosidase</keyword>
<dbReference type="Gene3D" id="2.60.40.290">
    <property type="match status" value="1"/>
</dbReference>
<dbReference type="SMART" id="SM01067">
    <property type="entry name" value="CBM_3"/>
    <property type="match status" value="1"/>
</dbReference>
<dbReference type="InterPro" id="IPR008965">
    <property type="entry name" value="CBM2/CBM3_carb-bd_dom_sf"/>
</dbReference>
<dbReference type="Gene3D" id="1.50.10.10">
    <property type="match status" value="1"/>
</dbReference>
<sequence>MSTFHIGVRVRSRVTLSAVALLMLGALLLLTTCLVGPFHRPTSVRAAPAFNYGEALQKAIYFYEEQSSGPKPSWNRVPWIGDSATKDGSDVGLDLTGGWYDAGDHVKFGLPMAYTVTMLSWGVIQYRNAFVQDGQLPYILNNIRWATDYFIKAHPSPNVLYGQVGDPSADHAFWGPAEVMQMARPAYKIDPSCPGSDLAGETAAAMAAASIVFQPTDPTYASTLLTHAKQLYTFADTYRGKYDACITAASGYYTSYSGYNDELVWGAIWLYLATNDSSYLTKAENYYNNLSYQSQTNVHSYQWTISWDDVSYGCYILMAEITGQQQYKDDAQRFLDWWTVGVNGSRVTYSPGGEAFLDSWGSLRYAANTAFLALVYADYLGPSNPLYSRYHDFAVQQINYILGANPRNCSYIVGFGSCYPQTPHHREAHDSWTNDINNPTYERHILYGAMVGGPSSPNDQFTDNRQDYQTNEPADDYNAALVGALARLYQEYGGSPVASLPDKPKDDDEIYVTAAVNASGSNFTEIKAIFINKSGWPARVTNNLSLRYYFTLEPGVTPSMLTLSMNYTECGNQISGPTQYSGNIYYVTVSCAGVPIYPGGQSNYQKQVQFRITSSGAWDPTNDWSYQGVATPAGATPVKVTNIVVFDGNTQVWGTQPNGTGPTPTPTPTATVTPTATPTATATSTPTPSPTPRPTLTPTAAPSPSPTPTPSPAPSPTPTPTPVSGASCRVQYVITSQWPGGFGAVINITNTGTTTINGWTLQFTFPNGQTVTQGWNGSFSQQGSTVTVTNLSYNGTIPPGTTLSNAPGFNGTWNGTNSPPTSFTLNGMTCSTS</sequence>
<dbReference type="GO" id="GO:0030248">
    <property type="term" value="F:cellulose binding"/>
    <property type="evidence" value="ECO:0007669"/>
    <property type="project" value="InterPro"/>
</dbReference>
<dbReference type="PANTHER" id="PTHR22298">
    <property type="entry name" value="ENDO-1,4-BETA-GLUCANASE"/>
    <property type="match status" value="1"/>
</dbReference>
<evidence type="ECO:0000259" key="11">
    <source>
        <dbReference type="PROSITE" id="PS51172"/>
    </source>
</evidence>
<organism evidence="13">
    <name type="scientific">Thermogemmatispora argillosa</name>
    <dbReference type="NCBI Taxonomy" id="2045280"/>
    <lineage>
        <taxon>Bacteria</taxon>
        <taxon>Bacillati</taxon>
        <taxon>Chloroflexota</taxon>
        <taxon>Ktedonobacteria</taxon>
        <taxon>Thermogemmatisporales</taxon>
        <taxon>Thermogemmatisporaceae</taxon>
        <taxon>Thermogemmatispora</taxon>
    </lineage>
</organism>
<keyword evidence="2 7" id="KW-0378">Hydrolase</keyword>
<dbReference type="Pfam" id="PF00553">
    <property type="entry name" value="CBM_2"/>
    <property type="match status" value="1"/>
</dbReference>
<evidence type="ECO:0000256" key="5">
    <source>
        <dbReference type="ARBA" id="ARBA00023295"/>
    </source>
</evidence>
<dbReference type="InterPro" id="IPR018221">
    <property type="entry name" value="Glyco_hydro_9_His_AS"/>
</dbReference>
<keyword evidence="6 7" id="KW-0624">Polysaccharide degradation</keyword>
<evidence type="ECO:0000256" key="1">
    <source>
        <dbReference type="ARBA" id="ARBA00000966"/>
    </source>
</evidence>
<dbReference type="GO" id="GO:0008810">
    <property type="term" value="F:cellulase activity"/>
    <property type="evidence" value="ECO:0007669"/>
    <property type="project" value="UniProtKB-EC"/>
</dbReference>
<protein>
    <recommendedName>
        <fullName evidence="9">Endoglucanase</fullName>
        <ecNumber evidence="9">3.2.1.4</ecNumber>
    </recommendedName>
</protein>
<feature type="domain" description="CBM2" evidence="12">
    <location>
        <begin position="721"/>
        <end position="833"/>
    </location>
</feature>
<feature type="region of interest" description="Disordered" evidence="10">
    <location>
        <begin position="650"/>
        <end position="725"/>
    </location>
</feature>
<dbReference type="EC" id="3.2.1.4" evidence="9"/>
<evidence type="ECO:0000256" key="4">
    <source>
        <dbReference type="ARBA" id="ARBA00023277"/>
    </source>
</evidence>
<dbReference type="PROSITE" id="PS00592">
    <property type="entry name" value="GH9_2"/>
    <property type="match status" value="1"/>
</dbReference>
<gene>
    <name evidence="13" type="ORF">KTA_36230</name>
</gene>
<dbReference type="InterPro" id="IPR001701">
    <property type="entry name" value="Glyco_hydro_9"/>
</dbReference>
<dbReference type="InterPro" id="IPR033126">
    <property type="entry name" value="Glyco_hydro_9_Asp/Glu_AS"/>
</dbReference>
<keyword evidence="3 9" id="KW-0136">Cellulose degradation</keyword>
<keyword evidence="4 7" id="KW-0119">Carbohydrate metabolism</keyword>
<dbReference type="SMART" id="SM00637">
    <property type="entry name" value="CBD_II"/>
    <property type="match status" value="1"/>
</dbReference>
<reference evidence="13" key="1">
    <citation type="submission" date="2018-12" db="EMBL/GenBank/DDBJ databases">
        <title>Novel natural products biosynthetic potential of the class Ktedonobacteria.</title>
        <authorList>
            <person name="Zheng Y."/>
            <person name="Saitou A."/>
            <person name="Wang C.M."/>
            <person name="Toyoda A."/>
            <person name="Minakuchi Y."/>
            <person name="Sekiguchi Y."/>
            <person name="Ueda K."/>
            <person name="Takano H."/>
            <person name="Sakai Y."/>
            <person name="Yokota A."/>
            <person name="Yabe S."/>
        </authorList>
    </citation>
    <scope>NUCLEOTIDE SEQUENCE</scope>
    <source>
        <strain evidence="13">A3-2</strain>
    </source>
</reference>
<feature type="domain" description="CBM3" evidence="11">
    <location>
        <begin position="505"/>
        <end position="658"/>
    </location>
</feature>
<feature type="active site" evidence="8">
    <location>
        <position position="463"/>
    </location>
</feature>
<evidence type="ECO:0000259" key="12">
    <source>
        <dbReference type="PROSITE" id="PS51173"/>
    </source>
</evidence>
<feature type="compositionally biased region" description="Low complexity" evidence="10">
    <location>
        <begin position="668"/>
        <end position="686"/>
    </location>
</feature>
<dbReference type="Pfam" id="PF00942">
    <property type="entry name" value="CBM_3"/>
    <property type="match status" value="1"/>
</dbReference>
<dbReference type="InterPro" id="IPR012341">
    <property type="entry name" value="6hp_glycosidase-like_sf"/>
</dbReference>
<dbReference type="InterPro" id="IPR008928">
    <property type="entry name" value="6-hairpin_glycosidase_sf"/>
</dbReference>
<evidence type="ECO:0000256" key="9">
    <source>
        <dbReference type="RuleBase" id="RU361166"/>
    </source>
</evidence>
<proteinExistence type="inferred from homology"/>
<evidence type="ECO:0000256" key="8">
    <source>
        <dbReference type="PROSITE-ProRule" id="PRU10060"/>
    </source>
</evidence>